<dbReference type="GO" id="GO:0032729">
    <property type="term" value="P:positive regulation of type II interferon production"/>
    <property type="evidence" value="ECO:0007669"/>
    <property type="project" value="TreeGrafter"/>
</dbReference>
<comment type="caution">
    <text evidence="8">The sequence shown here is derived from an EMBL/GenBank/DDBJ whole genome shotgun (WGS) entry which is preliminary data.</text>
</comment>
<evidence type="ECO:0000256" key="5">
    <source>
        <dbReference type="SAM" id="Phobius"/>
    </source>
</evidence>
<evidence type="ECO:0000313" key="9">
    <source>
        <dbReference type="Proteomes" id="UP000550707"/>
    </source>
</evidence>
<evidence type="ECO:0000256" key="4">
    <source>
        <dbReference type="ARBA" id="ARBA00023180"/>
    </source>
</evidence>
<keyword evidence="5" id="KW-0812">Transmembrane</keyword>
<dbReference type="PROSITE" id="PS50835">
    <property type="entry name" value="IG_LIKE"/>
    <property type="match status" value="1"/>
</dbReference>
<dbReference type="InterPro" id="IPR013106">
    <property type="entry name" value="Ig_V-set"/>
</dbReference>
<dbReference type="InterPro" id="IPR007110">
    <property type="entry name" value="Ig-like_dom"/>
</dbReference>
<evidence type="ECO:0000259" key="7">
    <source>
        <dbReference type="PROSITE" id="PS50835"/>
    </source>
</evidence>
<evidence type="ECO:0000256" key="6">
    <source>
        <dbReference type="SAM" id="SignalP"/>
    </source>
</evidence>
<sequence>MIWLFQFLTLVSYPGNTDSQTSTTSLLVKGVLGASVTLPLKFPEGQQSQSITWLHDGTSIIFIQTMKERIQVTDPQEKDRLNVTQSYSFHYQISNLIMEDSGPYHAQLTTTTSTVISNYSLEIFRQLRNLQVANHTQLFENGTCEIHLTCSVENPNDHISLWWQVPGNTTLEEANPTISCNPKNSNEQTYTCIANNTVSNAFFSFSIQSLCKGVFNEKNQYLVILWIIMVPSFLCITVCLIVWRKKIAGSFSIQQTQSPVETSRNSEYVPLSPGRTV</sequence>
<comment type="subcellular location">
    <subcellularLocation>
        <location evidence="1">Membrane</location>
    </subcellularLocation>
</comment>
<dbReference type="InParanoid" id="A0A7J8D288"/>
<dbReference type="EMBL" id="JACASF010000019">
    <property type="protein sequence ID" value="KAF6417136.1"/>
    <property type="molecule type" value="Genomic_DNA"/>
</dbReference>
<feature type="chain" id="PRO_5029594484" evidence="6">
    <location>
        <begin position="20"/>
        <end position="277"/>
    </location>
</feature>
<dbReference type="PANTHER" id="PTHR12080">
    <property type="entry name" value="SIGNALING LYMPHOCYTIC ACTIVATION MOLECULE"/>
    <property type="match status" value="1"/>
</dbReference>
<name>A0A7J8D288_MOLMO</name>
<evidence type="ECO:0000256" key="3">
    <source>
        <dbReference type="ARBA" id="ARBA00023136"/>
    </source>
</evidence>
<reference evidence="8 9" key="1">
    <citation type="journal article" date="2020" name="Nature">
        <title>Six reference-quality genomes reveal evolution of bat adaptations.</title>
        <authorList>
            <person name="Jebb D."/>
            <person name="Huang Z."/>
            <person name="Pippel M."/>
            <person name="Hughes G.M."/>
            <person name="Lavrichenko K."/>
            <person name="Devanna P."/>
            <person name="Winkler S."/>
            <person name="Jermiin L.S."/>
            <person name="Skirmuntt E.C."/>
            <person name="Katzourakis A."/>
            <person name="Burkitt-Gray L."/>
            <person name="Ray D.A."/>
            <person name="Sullivan K.A.M."/>
            <person name="Roscito J.G."/>
            <person name="Kirilenko B.M."/>
            <person name="Davalos L.M."/>
            <person name="Corthals A.P."/>
            <person name="Power M.L."/>
            <person name="Jones G."/>
            <person name="Ransome R.D."/>
            <person name="Dechmann D.K.N."/>
            <person name="Locatelli A.G."/>
            <person name="Puechmaille S.J."/>
            <person name="Fedrigo O."/>
            <person name="Jarvis E.D."/>
            <person name="Hiller M."/>
            <person name="Vernes S.C."/>
            <person name="Myers E.W."/>
            <person name="Teeling E.C."/>
        </authorList>
    </citation>
    <scope>NUCLEOTIDE SEQUENCE [LARGE SCALE GENOMIC DNA]</scope>
    <source>
        <strain evidence="8">MMolMol1</strain>
        <tissue evidence="8">Muscle</tissue>
    </source>
</reference>
<accession>A0A7J8D288</accession>
<proteinExistence type="predicted"/>
<dbReference type="GO" id="GO:0009897">
    <property type="term" value="C:external side of plasma membrane"/>
    <property type="evidence" value="ECO:0007669"/>
    <property type="project" value="TreeGrafter"/>
</dbReference>
<evidence type="ECO:0000313" key="8">
    <source>
        <dbReference type="EMBL" id="KAF6417136.1"/>
    </source>
</evidence>
<dbReference type="Gene3D" id="2.60.40.10">
    <property type="entry name" value="Immunoglobulins"/>
    <property type="match status" value="2"/>
</dbReference>
<dbReference type="InterPro" id="IPR013783">
    <property type="entry name" value="Ig-like_fold"/>
</dbReference>
<feature type="signal peptide" evidence="6">
    <location>
        <begin position="1"/>
        <end position="19"/>
    </location>
</feature>
<evidence type="ECO:0000256" key="2">
    <source>
        <dbReference type="ARBA" id="ARBA00022729"/>
    </source>
</evidence>
<dbReference type="PANTHER" id="PTHR12080:SF16">
    <property type="entry name" value="SLAM FAMILY MEMBER 6"/>
    <property type="match status" value="1"/>
</dbReference>
<dbReference type="Proteomes" id="UP000550707">
    <property type="component" value="Unassembled WGS sequence"/>
</dbReference>
<evidence type="ECO:0000256" key="1">
    <source>
        <dbReference type="ARBA" id="ARBA00004370"/>
    </source>
</evidence>
<keyword evidence="9" id="KW-1185">Reference proteome</keyword>
<feature type="domain" description="Ig-like" evidence="7">
    <location>
        <begin position="148"/>
        <end position="204"/>
    </location>
</feature>
<dbReference type="FunCoup" id="A0A7J8D288">
    <property type="interactions" value="219"/>
</dbReference>
<keyword evidence="5" id="KW-1133">Transmembrane helix</keyword>
<dbReference type="InterPro" id="IPR015631">
    <property type="entry name" value="CD2/SLAM_rcpt"/>
</dbReference>
<organism evidence="8 9">
    <name type="scientific">Molossus molossus</name>
    <name type="common">Pallas' mastiff bat</name>
    <name type="synonym">Vespertilio molossus</name>
    <dbReference type="NCBI Taxonomy" id="27622"/>
    <lineage>
        <taxon>Eukaryota</taxon>
        <taxon>Metazoa</taxon>
        <taxon>Chordata</taxon>
        <taxon>Craniata</taxon>
        <taxon>Vertebrata</taxon>
        <taxon>Euteleostomi</taxon>
        <taxon>Mammalia</taxon>
        <taxon>Eutheria</taxon>
        <taxon>Laurasiatheria</taxon>
        <taxon>Chiroptera</taxon>
        <taxon>Yangochiroptera</taxon>
        <taxon>Molossidae</taxon>
        <taxon>Molossus</taxon>
    </lineage>
</organism>
<dbReference type="InterPro" id="IPR036179">
    <property type="entry name" value="Ig-like_dom_sf"/>
</dbReference>
<keyword evidence="4" id="KW-0325">Glycoprotein</keyword>
<protein>
    <submittedName>
        <fullName evidence="8">SLAM family member 6</fullName>
    </submittedName>
</protein>
<keyword evidence="2 6" id="KW-0732">Signal</keyword>
<dbReference type="SUPFAM" id="SSF48726">
    <property type="entry name" value="Immunoglobulin"/>
    <property type="match status" value="2"/>
</dbReference>
<feature type="transmembrane region" description="Helical" evidence="5">
    <location>
        <begin position="221"/>
        <end position="243"/>
    </location>
</feature>
<dbReference type="GO" id="GO:0072540">
    <property type="term" value="P:T-helper 17 cell lineage commitment"/>
    <property type="evidence" value="ECO:0007669"/>
    <property type="project" value="TreeGrafter"/>
</dbReference>
<keyword evidence="3 5" id="KW-0472">Membrane</keyword>
<dbReference type="Pfam" id="PF07686">
    <property type="entry name" value="V-set"/>
    <property type="match status" value="1"/>
</dbReference>
<gene>
    <name evidence="8" type="ORF">HJG59_016574</name>
</gene>
<dbReference type="AlphaFoldDB" id="A0A7J8D288"/>